<gene>
    <name evidence="2" type="ORF">RFI_33484</name>
</gene>
<name>X6LPV7_RETFI</name>
<reference evidence="2 3" key="1">
    <citation type="journal article" date="2013" name="Curr. Biol.">
        <title>The Genome of the Foraminiferan Reticulomyxa filosa.</title>
        <authorList>
            <person name="Glockner G."/>
            <person name="Hulsmann N."/>
            <person name="Schleicher M."/>
            <person name="Noegel A.A."/>
            <person name="Eichinger L."/>
            <person name="Gallinger C."/>
            <person name="Pawlowski J."/>
            <person name="Sierra R."/>
            <person name="Euteneuer U."/>
            <person name="Pillet L."/>
            <person name="Moustafa A."/>
            <person name="Platzer M."/>
            <person name="Groth M."/>
            <person name="Szafranski K."/>
            <person name="Schliwa M."/>
        </authorList>
    </citation>
    <scope>NUCLEOTIDE SEQUENCE [LARGE SCALE GENOMIC DNA]</scope>
</reference>
<protein>
    <submittedName>
        <fullName evidence="2">Uncharacterized protein</fullName>
    </submittedName>
</protein>
<feature type="compositionally biased region" description="Low complexity" evidence="1">
    <location>
        <begin position="19"/>
        <end position="37"/>
    </location>
</feature>
<keyword evidence="3" id="KW-1185">Reference proteome</keyword>
<dbReference type="OrthoDB" id="202825at2759"/>
<feature type="compositionally biased region" description="Polar residues" evidence="1">
    <location>
        <begin position="1"/>
        <end position="18"/>
    </location>
</feature>
<dbReference type="Proteomes" id="UP000023152">
    <property type="component" value="Unassembled WGS sequence"/>
</dbReference>
<feature type="non-terminal residue" evidence="2">
    <location>
        <position position="119"/>
    </location>
</feature>
<organism evidence="2 3">
    <name type="scientific">Reticulomyxa filosa</name>
    <dbReference type="NCBI Taxonomy" id="46433"/>
    <lineage>
        <taxon>Eukaryota</taxon>
        <taxon>Sar</taxon>
        <taxon>Rhizaria</taxon>
        <taxon>Retaria</taxon>
        <taxon>Foraminifera</taxon>
        <taxon>Monothalamids</taxon>
        <taxon>Reticulomyxidae</taxon>
        <taxon>Reticulomyxa</taxon>
    </lineage>
</organism>
<accession>X6LPV7</accession>
<evidence type="ECO:0000313" key="3">
    <source>
        <dbReference type="Proteomes" id="UP000023152"/>
    </source>
</evidence>
<feature type="region of interest" description="Disordered" evidence="1">
    <location>
        <begin position="1"/>
        <end position="88"/>
    </location>
</feature>
<evidence type="ECO:0000313" key="2">
    <source>
        <dbReference type="EMBL" id="ETO03918.1"/>
    </source>
</evidence>
<feature type="non-terminal residue" evidence="2">
    <location>
        <position position="1"/>
    </location>
</feature>
<dbReference type="AlphaFoldDB" id="X6LPV7"/>
<feature type="compositionally biased region" description="Acidic residues" evidence="1">
    <location>
        <begin position="49"/>
        <end position="65"/>
    </location>
</feature>
<evidence type="ECO:0000256" key="1">
    <source>
        <dbReference type="SAM" id="MobiDB-lite"/>
    </source>
</evidence>
<dbReference type="EMBL" id="ASPP01031317">
    <property type="protein sequence ID" value="ETO03918.1"/>
    <property type="molecule type" value="Genomic_DNA"/>
</dbReference>
<comment type="caution">
    <text evidence="2">The sequence shown here is derived from an EMBL/GenBank/DDBJ whole genome shotgun (WGS) entry which is preliminary data.</text>
</comment>
<sequence length="119" mass="13483">HNVLSHKQNNDSNRNLDVSSPRSSHTSTSSPPTHASRLAVRRDERKQDDDDDDDDDEEDEENGENGENREDGDCDDNNGSTDVQTEVKRTIDDVLSELTLKYGTDKVNVQSFWNMVDDM</sequence>
<proteinExistence type="predicted"/>